<keyword evidence="1" id="KW-0732">Signal</keyword>
<dbReference type="Gene3D" id="1.10.8.350">
    <property type="entry name" value="Bacterial muramidase"/>
    <property type="match status" value="1"/>
</dbReference>
<keyword evidence="5" id="KW-1185">Reference proteome</keyword>
<dbReference type="Proteomes" id="UP000228531">
    <property type="component" value="Unassembled WGS sequence"/>
</dbReference>
<dbReference type="InterPro" id="IPR043426">
    <property type="entry name" value="MltB-like"/>
</dbReference>
<dbReference type="PANTHER" id="PTHR30163">
    <property type="entry name" value="MEMBRANE-BOUND LYTIC MUREIN TRANSGLYCOSYLASE B"/>
    <property type="match status" value="1"/>
</dbReference>
<dbReference type="RefSeq" id="WP_100368633.1">
    <property type="nucleotide sequence ID" value="NZ_PGTY01000002.1"/>
</dbReference>
<dbReference type="NCBIfam" id="TIGR02283">
    <property type="entry name" value="MltB_2"/>
    <property type="match status" value="1"/>
</dbReference>
<dbReference type="Pfam" id="PF01471">
    <property type="entry name" value="PG_binding_1"/>
    <property type="match status" value="1"/>
</dbReference>
<proteinExistence type="predicted"/>
<evidence type="ECO:0000259" key="3">
    <source>
        <dbReference type="Pfam" id="PF13406"/>
    </source>
</evidence>
<dbReference type="InterPro" id="IPR036365">
    <property type="entry name" value="PGBD-like_sf"/>
</dbReference>
<evidence type="ECO:0000313" key="5">
    <source>
        <dbReference type="Proteomes" id="UP000228531"/>
    </source>
</evidence>
<dbReference type="InterPro" id="IPR031304">
    <property type="entry name" value="SLT_2"/>
</dbReference>
<dbReference type="InterPro" id="IPR011970">
    <property type="entry name" value="MltB_2"/>
</dbReference>
<dbReference type="EMBL" id="PGTY01000002">
    <property type="protein sequence ID" value="PJI86339.1"/>
    <property type="molecule type" value="Genomic_DNA"/>
</dbReference>
<dbReference type="Gene3D" id="1.10.530.10">
    <property type="match status" value="1"/>
</dbReference>
<dbReference type="AlphaFoldDB" id="A0A2M8W608"/>
<feature type="chain" id="PRO_5014663709" evidence="1">
    <location>
        <begin position="22"/>
        <end position="411"/>
    </location>
</feature>
<dbReference type="SUPFAM" id="SSF47090">
    <property type="entry name" value="PGBD-like"/>
    <property type="match status" value="1"/>
</dbReference>
<sequence length="411" mass="45221">MKCSACVIVFLTLCLPSVMQAQDRVSIEANFQAWLEDNVWPRASSAGVNRTTFEAALSNVDLNWDLPNLVIPGRPDESRQSQAEFRAPASYFAPGGVSGTASIGRQMASRHATTLAQIEQQTGVPGQIILSIWGRESSFGRAAIPHDAFEILSTKGFMSNRTAYFADELIAALRMLEEGFATRDQMRSSWAGALGQPQFMPSSYLAYATDGDGDGRADIWRSERDTLASIASYLQQYGWNAGRDWGFEVAVPATVSCSLEGPDNGRPIRQWLSMGITRVSGRPFPSPEVDEVGYLLMPAGLHGPAFIVTSNFYVLKEYNESDVYALFVGHVGDRIKFGVGDFAGGWDRLSDLSRVRITDMQRKLEERGFDVGGADGLIGNKTRRSIGQWQEQNGERATCYPSQELISDIIR</sequence>
<evidence type="ECO:0000313" key="4">
    <source>
        <dbReference type="EMBL" id="PJI86339.1"/>
    </source>
</evidence>
<evidence type="ECO:0000256" key="1">
    <source>
        <dbReference type="SAM" id="SignalP"/>
    </source>
</evidence>
<dbReference type="InterPro" id="IPR002477">
    <property type="entry name" value="Peptidoglycan-bd-like"/>
</dbReference>
<name>A0A2M8W608_9RHOB</name>
<dbReference type="GO" id="GO:0009253">
    <property type="term" value="P:peptidoglycan catabolic process"/>
    <property type="evidence" value="ECO:0007669"/>
    <property type="project" value="TreeGrafter"/>
</dbReference>
<dbReference type="PANTHER" id="PTHR30163:SF8">
    <property type="entry name" value="LYTIC MUREIN TRANSGLYCOSYLASE"/>
    <property type="match status" value="1"/>
</dbReference>
<organism evidence="4 5">
    <name type="scientific">Yoonia maricola</name>
    <dbReference type="NCBI Taxonomy" id="420999"/>
    <lineage>
        <taxon>Bacteria</taxon>
        <taxon>Pseudomonadati</taxon>
        <taxon>Pseudomonadota</taxon>
        <taxon>Alphaproteobacteria</taxon>
        <taxon>Rhodobacterales</taxon>
        <taxon>Paracoccaceae</taxon>
        <taxon>Yoonia</taxon>
    </lineage>
</organism>
<accession>A0A2M8W608</accession>
<dbReference type="CDD" id="cd13399">
    <property type="entry name" value="Slt35-like"/>
    <property type="match status" value="1"/>
</dbReference>
<comment type="caution">
    <text evidence="4">The sequence shown here is derived from an EMBL/GenBank/DDBJ whole genome shotgun (WGS) entry which is preliminary data.</text>
</comment>
<dbReference type="Pfam" id="PF13406">
    <property type="entry name" value="SLT_2"/>
    <property type="match status" value="1"/>
</dbReference>
<reference evidence="4 5" key="1">
    <citation type="submission" date="2017-11" db="EMBL/GenBank/DDBJ databases">
        <title>Genomic Encyclopedia of Archaeal and Bacterial Type Strains, Phase II (KMG-II): From Individual Species to Whole Genera.</title>
        <authorList>
            <person name="Goeker M."/>
        </authorList>
    </citation>
    <scope>NUCLEOTIDE SEQUENCE [LARGE SCALE GENOMIC DNA]</scope>
    <source>
        <strain evidence="4 5">DSM 29128</strain>
    </source>
</reference>
<dbReference type="SUPFAM" id="SSF53955">
    <property type="entry name" value="Lysozyme-like"/>
    <property type="match status" value="1"/>
</dbReference>
<feature type="domain" description="Transglycosylase SLT" evidence="3">
    <location>
        <begin position="31"/>
        <end position="333"/>
    </location>
</feature>
<gene>
    <name evidence="4" type="ORF">BC777_2708</name>
</gene>
<evidence type="ECO:0000259" key="2">
    <source>
        <dbReference type="Pfam" id="PF01471"/>
    </source>
</evidence>
<feature type="domain" description="Peptidoglycan binding-like" evidence="2">
    <location>
        <begin position="356"/>
        <end position="398"/>
    </location>
</feature>
<dbReference type="OrthoDB" id="9808544at2"/>
<feature type="signal peptide" evidence="1">
    <location>
        <begin position="1"/>
        <end position="21"/>
    </location>
</feature>
<dbReference type="GO" id="GO:0008933">
    <property type="term" value="F:peptidoglycan lytic transglycosylase activity"/>
    <property type="evidence" value="ECO:0007669"/>
    <property type="project" value="TreeGrafter"/>
</dbReference>
<dbReference type="InterPro" id="IPR023346">
    <property type="entry name" value="Lysozyme-like_dom_sf"/>
</dbReference>
<protein>
    <submittedName>
        <fullName evidence="4">Lytic murein transglycosylase</fullName>
    </submittedName>
</protein>